<dbReference type="GO" id="GO:0005737">
    <property type="term" value="C:cytoplasm"/>
    <property type="evidence" value="ECO:0007669"/>
    <property type="project" value="TreeGrafter"/>
</dbReference>
<dbReference type="Pfam" id="PF07992">
    <property type="entry name" value="Pyr_redox_2"/>
    <property type="match status" value="1"/>
</dbReference>
<evidence type="ECO:0000259" key="6">
    <source>
        <dbReference type="Pfam" id="PF14759"/>
    </source>
</evidence>
<keyword evidence="8" id="KW-1185">Reference proteome</keyword>
<gene>
    <name evidence="7" type="ORF">SAMN05216215_1003149</name>
</gene>
<dbReference type="Pfam" id="PF14759">
    <property type="entry name" value="Reductase_C"/>
    <property type="match status" value="1"/>
</dbReference>
<evidence type="ECO:0000256" key="2">
    <source>
        <dbReference type="ARBA" id="ARBA00022630"/>
    </source>
</evidence>
<evidence type="ECO:0000313" key="8">
    <source>
        <dbReference type="Proteomes" id="UP000199529"/>
    </source>
</evidence>
<organism evidence="7 8">
    <name type="scientific">Saccharopolyspora shandongensis</name>
    <dbReference type="NCBI Taxonomy" id="418495"/>
    <lineage>
        <taxon>Bacteria</taxon>
        <taxon>Bacillati</taxon>
        <taxon>Actinomycetota</taxon>
        <taxon>Actinomycetes</taxon>
        <taxon>Pseudonocardiales</taxon>
        <taxon>Pseudonocardiaceae</taxon>
        <taxon>Saccharopolyspora</taxon>
    </lineage>
</organism>
<dbReference type="InterPro" id="IPR028202">
    <property type="entry name" value="Reductase_C"/>
</dbReference>
<keyword evidence="7" id="KW-0223">Dioxygenase</keyword>
<dbReference type="STRING" id="418495.SAMN05216215_1003149"/>
<dbReference type="Gene3D" id="3.50.50.60">
    <property type="entry name" value="FAD/NAD(P)-binding domain"/>
    <property type="match status" value="2"/>
</dbReference>
<comment type="cofactor">
    <cofactor evidence="1">
        <name>FAD</name>
        <dbReference type="ChEBI" id="CHEBI:57692"/>
    </cofactor>
</comment>
<dbReference type="Proteomes" id="UP000199529">
    <property type="component" value="Unassembled WGS sequence"/>
</dbReference>
<dbReference type="SUPFAM" id="SSF51905">
    <property type="entry name" value="FAD/NAD(P)-binding domain"/>
    <property type="match status" value="2"/>
</dbReference>
<keyword evidence="4" id="KW-0560">Oxidoreductase</keyword>
<sequence length="388" mass="41155">MRAVAIVGASLAGWRAAQELRAQGFDGRIELIGDEPHRPYDRPPLSKDFLAGKQEASDLALAEEPDLAEVDATWRLGRRAVALSTTDGAIELDDGTRCLVDGMVIATGATPRTLPATPPGVHTLRTLDDAIALREDLRPGARAVIVGAGFVGAEVASTCRALGLGVTVVEALEVPLAHVVGPELGAVCAALHEDHDVRLLCGAGVKRLHGEHRVTAVELTDGTVLPADVVVIGIGARPNTDWLQGSGVTVSNGVQCDAGGVTNLRNVVAVGDVASYSTPNGAQRFEHWTTALEQPATAIHNLLAGRTARHFTAVPYFWSEQYGARIQFAGHATPKDEMEIVDGAPDDRRFVARFHRANETTAVLAMNNPKLFTKHRRQLASKSTTPVG</sequence>
<dbReference type="RefSeq" id="WP_093261412.1">
    <property type="nucleotide sequence ID" value="NZ_FNOK01000003.1"/>
</dbReference>
<evidence type="ECO:0000256" key="1">
    <source>
        <dbReference type="ARBA" id="ARBA00001974"/>
    </source>
</evidence>
<dbReference type="PANTHER" id="PTHR43557:SF2">
    <property type="entry name" value="RIESKE DOMAIN-CONTAINING PROTEIN-RELATED"/>
    <property type="match status" value="1"/>
</dbReference>
<dbReference type="PRINTS" id="PR00411">
    <property type="entry name" value="PNDRDTASEI"/>
</dbReference>
<dbReference type="GO" id="GO:0051213">
    <property type="term" value="F:dioxygenase activity"/>
    <property type="evidence" value="ECO:0007669"/>
    <property type="project" value="UniProtKB-KW"/>
</dbReference>
<dbReference type="Gene3D" id="3.30.390.30">
    <property type="match status" value="1"/>
</dbReference>
<dbReference type="InterPro" id="IPR023753">
    <property type="entry name" value="FAD/NAD-binding_dom"/>
</dbReference>
<dbReference type="PANTHER" id="PTHR43557">
    <property type="entry name" value="APOPTOSIS-INDUCING FACTOR 1"/>
    <property type="match status" value="1"/>
</dbReference>
<reference evidence="8" key="1">
    <citation type="submission" date="2016-10" db="EMBL/GenBank/DDBJ databases">
        <authorList>
            <person name="Varghese N."/>
            <person name="Submissions S."/>
        </authorList>
    </citation>
    <scope>NUCLEOTIDE SEQUENCE [LARGE SCALE GENOMIC DNA]</scope>
    <source>
        <strain evidence="8">CGMCC 4.3530</strain>
    </source>
</reference>
<keyword evidence="3" id="KW-0274">FAD</keyword>
<dbReference type="InterPro" id="IPR050446">
    <property type="entry name" value="FAD-oxidoreductase/Apoptosis"/>
</dbReference>
<dbReference type="PRINTS" id="PR00368">
    <property type="entry name" value="FADPNR"/>
</dbReference>
<evidence type="ECO:0000313" key="7">
    <source>
        <dbReference type="EMBL" id="SDW44927.1"/>
    </source>
</evidence>
<dbReference type="InterPro" id="IPR016156">
    <property type="entry name" value="FAD/NAD-linked_Rdtase_dimer_sf"/>
</dbReference>
<dbReference type="EMBL" id="FNOK01000003">
    <property type="protein sequence ID" value="SDW44927.1"/>
    <property type="molecule type" value="Genomic_DNA"/>
</dbReference>
<proteinExistence type="predicted"/>
<name>A0A1H2TMB7_9PSEU</name>
<dbReference type="OrthoDB" id="4475657at2"/>
<evidence type="ECO:0000256" key="3">
    <source>
        <dbReference type="ARBA" id="ARBA00022827"/>
    </source>
</evidence>
<accession>A0A1H2TMB7</accession>
<dbReference type="InterPro" id="IPR036188">
    <property type="entry name" value="FAD/NAD-bd_sf"/>
</dbReference>
<dbReference type="AlphaFoldDB" id="A0A1H2TMB7"/>
<protein>
    <submittedName>
        <fullName evidence="7">3-phenylpropionate/trans-cinnamate dioxygenase ferredoxin reductase subunit</fullName>
    </submittedName>
</protein>
<feature type="domain" description="FAD/NAD(P)-binding" evidence="5">
    <location>
        <begin position="3"/>
        <end position="294"/>
    </location>
</feature>
<evidence type="ECO:0000259" key="5">
    <source>
        <dbReference type="Pfam" id="PF07992"/>
    </source>
</evidence>
<feature type="domain" description="Reductase C-terminal" evidence="6">
    <location>
        <begin position="316"/>
        <end position="383"/>
    </location>
</feature>
<dbReference type="SUPFAM" id="SSF55424">
    <property type="entry name" value="FAD/NAD-linked reductases, dimerisation (C-terminal) domain"/>
    <property type="match status" value="1"/>
</dbReference>
<keyword evidence="2" id="KW-0285">Flavoprotein</keyword>
<evidence type="ECO:0000256" key="4">
    <source>
        <dbReference type="ARBA" id="ARBA00023002"/>
    </source>
</evidence>
<dbReference type="GO" id="GO:0016651">
    <property type="term" value="F:oxidoreductase activity, acting on NAD(P)H"/>
    <property type="evidence" value="ECO:0007669"/>
    <property type="project" value="TreeGrafter"/>
</dbReference>